<dbReference type="EMBL" id="OC914875">
    <property type="protein sequence ID" value="CAD7637111.1"/>
    <property type="molecule type" value="Genomic_DNA"/>
</dbReference>
<name>A0A7R9QAN0_9ACAR</name>
<proteinExistence type="predicted"/>
<sequence>MDNGNDRSSFTSTPPKLGTGIDKSISKEIFEFFFSFNLNPNSELSESIQPKSPVSKDGVRDMLVKHHLFSWDI</sequence>
<evidence type="ECO:0000313" key="2">
    <source>
        <dbReference type="EMBL" id="CAD7637111.1"/>
    </source>
</evidence>
<keyword evidence="3" id="KW-1185">Reference proteome</keyword>
<feature type="region of interest" description="Disordered" evidence="1">
    <location>
        <begin position="1"/>
        <end position="20"/>
    </location>
</feature>
<dbReference type="Proteomes" id="UP000728032">
    <property type="component" value="Unassembled WGS sequence"/>
</dbReference>
<organism evidence="2">
    <name type="scientific">Oppiella nova</name>
    <dbReference type="NCBI Taxonomy" id="334625"/>
    <lineage>
        <taxon>Eukaryota</taxon>
        <taxon>Metazoa</taxon>
        <taxon>Ecdysozoa</taxon>
        <taxon>Arthropoda</taxon>
        <taxon>Chelicerata</taxon>
        <taxon>Arachnida</taxon>
        <taxon>Acari</taxon>
        <taxon>Acariformes</taxon>
        <taxon>Sarcoptiformes</taxon>
        <taxon>Oribatida</taxon>
        <taxon>Brachypylina</taxon>
        <taxon>Oppioidea</taxon>
        <taxon>Oppiidae</taxon>
        <taxon>Oppiella</taxon>
    </lineage>
</organism>
<dbReference type="AlphaFoldDB" id="A0A7R9QAN0"/>
<evidence type="ECO:0000313" key="3">
    <source>
        <dbReference type="Proteomes" id="UP000728032"/>
    </source>
</evidence>
<gene>
    <name evidence="2" type="ORF">ONB1V03_LOCUS617</name>
</gene>
<evidence type="ECO:0000256" key="1">
    <source>
        <dbReference type="SAM" id="MobiDB-lite"/>
    </source>
</evidence>
<dbReference type="EMBL" id="CAJPVJ010000050">
    <property type="protein sequence ID" value="CAG2159651.1"/>
    <property type="molecule type" value="Genomic_DNA"/>
</dbReference>
<accession>A0A7R9QAN0</accession>
<feature type="compositionally biased region" description="Polar residues" evidence="1">
    <location>
        <begin position="1"/>
        <end position="14"/>
    </location>
</feature>
<protein>
    <submittedName>
        <fullName evidence="2">Uncharacterized protein</fullName>
    </submittedName>
</protein>
<reference evidence="2" key="1">
    <citation type="submission" date="2020-11" db="EMBL/GenBank/DDBJ databases">
        <authorList>
            <person name="Tran Van P."/>
        </authorList>
    </citation>
    <scope>NUCLEOTIDE SEQUENCE</scope>
</reference>